<accession>A0A7X0MA76</accession>
<gene>
    <name evidence="1" type="ORF">BJ992_005220</name>
</gene>
<dbReference type="EMBL" id="JACHIU010000001">
    <property type="protein sequence ID" value="MBB6475789.1"/>
    <property type="molecule type" value="Genomic_DNA"/>
</dbReference>
<evidence type="ECO:0000313" key="1">
    <source>
        <dbReference type="EMBL" id="MBB6475789.1"/>
    </source>
</evidence>
<sequence>MITLGKKTTTVLQVVALVAIAGQALAFRYEFKAPYTCQIPNVGPLEGSTTGYTTLTPGTVKVGTPTSIALAVKAPIDSPEDINSWHAAIDIDVTGPENVTVTTEAKGGHFSGGDLISMQLNGTWTPTKPGTYELRPGKATVTGDVQVYGQVTINCTPDDPGTPFKVVTVG</sequence>
<organism evidence="1 2">
    <name type="scientific">Sphaerisporangium rubeum</name>
    <dbReference type="NCBI Taxonomy" id="321317"/>
    <lineage>
        <taxon>Bacteria</taxon>
        <taxon>Bacillati</taxon>
        <taxon>Actinomycetota</taxon>
        <taxon>Actinomycetes</taxon>
        <taxon>Streptosporangiales</taxon>
        <taxon>Streptosporangiaceae</taxon>
        <taxon>Sphaerisporangium</taxon>
    </lineage>
</organism>
<dbReference type="Proteomes" id="UP000555564">
    <property type="component" value="Unassembled WGS sequence"/>
</dbReference>
<evidence type="ECO:0000313" key="2">
    <source>
        <dbReference type="Proteomes" id="UP000555564"/>
    </source>
</evidence>
<comment type="caution">
    <text evidence="1">The sequence shown here is derived from an EMBL/GenBank/DDBJ whole genome shotgun (WGS) entry which is preliminary data.</text>
</comment>
<protein>
    <submittedName>
        <fullName evidence="1">Uncharacterized protein</fullName>
    </submittedName>
</protein>
<proteinExistence type="predicted"/>
<keyword evidence="2" id="KW-1185">Reference proteome</keyword>
<name>A0A7X0MA76_9ACTN</name>
<dbReference type="RefSeq" id="WP_184985375.1">
    <property type="nucleotide sequence ID" value="NZ_BAAALO010000019.1"/>
</dbReference>
<reference evidence="1 2" key="1">
    <citation type="submission" date="2020-08" db="EMBL/GenBank/DDBJ databases">
        <title>Sequencing the genomes of 1000 actinobacteria strains.</title>
        <authorList>
            <person name="Klenk H.-P."/>
        </authorList>
    </citation>
    <scope>NUCLEOTIDE SEQUENCE [LARGE SCALE GENOMIC DNA]</scope>
    <source>
        <strain evidence="1 2">DSM 44936</strain>
    </source>
</reference>
<dbReference type="AlphaFoldDB" id="A0A7X0MA76"/>